<sequence>ECGHEEVGAWQIMDSQKNEGDSILFDKLACPGDGTFS</sequence>
<comment type="caution">
    <text evidence="1">The sequence shown here is derived from an EMBL/GenBank/DDBJ whole genome shotgun (WGS) entry which is preliminary data.</text>
</comment>
<proteinExistence type="predicted"/>
<feature type="non-terminal residue" evidence="1">
    <location>
        <position position="1"/>
    </location>
</feature>
<reference evidence="1" key="1">
    <citation type="journal article" date="2014" name="Front. Microbiol.">
        <title>High frequency of phylogenetically diverse reductive dehalogenase-homologous genes in deep subseafloor sedimentary metagenomes.</title>
        <authorList>
            <person name="Kawai M."/>
            <person name="Futagami T."/>
            <person name="Toyoda A."/>
            <person name="Takaki Y."/>
            <person name="Nishi S."/>
            <person name="Hori S."/>
            <person name="Arai W."/>
            <person name="Tsubouchi T."/>
            <person name="Morono Y."/>
            <person name="Uchiyama I."/>
            <person name="Ito T."/>
            <person name="Fujiyama A."/>
            <person name="Inagaki F."/>
            <person name="Takami H."/>
        </authorList>
    </citation>
    <scope>NUCLEOTIDE SEQUENCE</scope>
    <source>
        <strain evidence="1">Expedition CK06-06</strain>
    </source>
</reference>
<evidence type="ECO:0000313" key="1">
    <source>
        <dbReference type="EMBL" id="GAG08497.1"/>
    </source>
</evidence>
<dbReference type="AlphaFoldDB" id="X0VB20"/>
<organism evidence="1">
    <name type="scientific">marine sediment metagenome</name>
    <dbReference type="NCBI Taxonomy" id="412755"/>
    <lineage>
        <taxon>unclassified sequences</taxon>
        <taxon>metagenomes</taxon>
        <taxon>ecological metagenomes</taxon>
    </lineage>
</organism>
<accession>X0VB20</accession>
<dbReference type="EMBL" id="BARS01025814">
    <property type="protein sequence ID" value="GAG08497.1"/>
    <property type="molecule type" value="Genomic_DNA"/>
</dbReference>
<gene>
    <name evidence="1" type="ORF">S01H1_40749</name>
</gene>
<name>X0VB20_9ZZZZ</name>
<protein>
    <submittedName>
        <fullName evidence="1">Uncharacterized protein</fullName>
    </submittedName>
</protein>